<evidence type="ECO:0000313" key="2">
    <source>
        <dbReference type="Proteomes" id="UP000198211"/>
    </source>
</evidence>
<comment type="caution">
    <text evidence="1">The sequence shown here is derived from an EMBL/GenBank/DDBJ whole genome shotgun (WGS) entry which is preliminary data.</text>
</comment>
<gene>
    <name evidence="1" type="ORF">PHMEG_00038033</name>
</gene>
<dbReference type="EMBL" id="NBNE01017272">
    <property type="protein sequence ID" value="OWY92808.1"/>
    <property type="molecule type" value="Genomic_DNA"/>
</dbReference>
<accession>A0A225UII7</accession>
<evidence type="ECO:0000313" key="1">
    <source>
        <dbReference type="EMBL" id="OWY92808.1"/>
    </source>
</evidence>
<reference evidence="2" key="1">
    <citation type="submission" date="2017-03" db="EMBL/GenBank/DDBJ databases">
        <title>Phytopthora megakarya and P. palmivora, two closely related causual agents of cacao black pod achieved similar genome size and gene model numbers by different mechanisms.</title>
        <authorList>
            <person name="Ali S."/>
            <person name="Shao J."/>
            <person name="Larry D.J."/>
            <person name="Kronmiller B."/>
            <person name="Shen D."/>
            <person name="Strem M.D."/>
            <person name="Melnick R.L."/>
            <person name="Guiltinan M.J."/>
            <person name="Tyler B.M."/>
            <person name="Meinhardt L.W."/>
            <person name="Bailey B.A."/>
        </authorList>
    </citation>
    <scope>NUCLEOTIDE SEQUENCE [LARGE SCALE GENOMIC DNA]</scope>
    <source>
        <strain evidence="2">zdho120</strain>
    </source>
</reference>
<dbReference type="OrthoDB" id="126437at2759"/>
<keyword evidence="2" id="KW-1185">Reference proteome</keyword>
<proteinExistence type="predicted"/>
<dbReference type="AlphaFoldDB" id="A0A225UII7"/>
<sequence length="251" mass="27625">MVRRATLRVGGYVFLLPEQVGGLVEYPFYASVTALSETRATVQSLSMEEPFSGTISLAEIANAPVSKVEATRLRHRELLRQAVWTESAGQFWHGQITGFEGRLARLQLVDRVVLAEPTTLSQVAPVVALLLSHSQLPTATTRDELVEMQTTILARILDGTTGSPASNAIPAILEGLVLSATMPPGDIICRWIYPRTGENCDFRLQHAVNFAFVVDGNQPCPPTLRMSIGHHFAWTRFIACGQCQKHNPHLR</sequence>
<organism evidence="1 2">
    <name type="scientific">Phytophthora megakarya</name>
    <dbReference type="NCBI Taxonomy" id="4795"/>
    <lineage>
        <taxon>Eukaryota</taxon>
        <taxon>Sar</taxon>
        <taxon>Stramenopiles</taxon>
        <taxon>Oomycota</taxon>
        <taxon>Peronosporomycetes</taxon>
        <taxon>Peronosporales</taxon>
        <taxon>Peronosporaceae</taxon>
        <taxon>Phytophthora</taxon>
    </lineage>
</organism>
<dbReference type="Proteomes" id="UP000198211">
    <property type="component" value="Unassembled WGS sequence"/>
</dbReference>
<protein>
    <submittedName>
        <fullName evidence="1">Uncharacterized protein</fullName>
    </submittedName>
</protein>
<name>A0A225UII7_9STRA</name>